<dbReference type="InParanoid" id="K1XMN6"/>
<dbReference type="Proteomes" id="UP000006753">
    <property type="component" value="Unassembled WGS sequence"/>
</dbReference>
<reference evidence="1 2" key="1">
    <citation type="journal article" date="2012" name="BMC Genomics">
        <title>Sequencing the genome of Marssonina brunnea reveals fungus-poplar co-evolution.</title>
        <authorList>
            <person name="Zhu S."/>
            <person name="Cao Y.-Z."/>
            <person name="Jiang C."/>
            <person name="Tan B.-Y."/>
            <person name="Wang Z."/>
            <person name="Feng S."/>
            <person name="Zhang L."/>
            <person name="Su X.-H."/>
            <person name="Brejova B."/>
            <person name="Vinar T."/>
            <person name="Xu M."/>
            <person name="Wang M.-X."/>
            <person name="Zhang S.-G."/>
            <person name="Huang M.-R."/>
            <person name="Wu R."/>
            <person name="Zhou Y."/>
        </authorList>
    </citation>
    <scope>NUCLEOTIDE SEQUENCE [LARGE SCALE GENOMIC DNA]</scope>
    <source>
        <strain evidence="1 2">MB_m1</strain>
    </source>
</reference>
<accession>K1XMN6</accession>
<dbReference type="KEGG" id="mbe:MBM_07920"/>
<protein>
    <submittedName>
        <fullName evidence="1">Uncharacterized protein</fullName>
    </submittedName>
</protein>
<dbReference type="HOGENOM" id="CLU_1042350_0_0_1"/>
<proteinExistence type="predicted"/>
<gene>
    <name evidence="1" type="ORF">MBM_07920</name>
</gene>
<dbReference type="GeneID" id="18763855"/>
<dbReference type="AlphaFoldDB" id="K1XMN6"/>
<keyword evidence="2" id="KW-1185">Reference proteome</keyword>
<name>K1XMN6_MARBU</name>
<sequence>MAGSQLGTTPTTAITCPCRRPRIARLVPTEFRNLATLVSIALTSSKAEPGTILACLLSSAISTTQTNQLGDTVAGGAWPVATHLGTLSGLQHASIITRTLSLDQYNGYGLCSLHLVTFNTTPSSSPLRLHAFRSAYDNCDIDRQWPSSDFNSLHFRLRIIPNCHKLLLLGTNGPTETFGFLAKTTVRYPPLSVDDYTKVILYPLHPKETTGAFKDPALILSFFFAEFRVKRVKTAVRRFNTTNESVQCCNHVCIETAMSPRKKHRQD</sequence>
<organism evidence="1 2">
    <name type="scientific">Marssonina brunnea f. sp. multigermtubi (strain MB_m1)</name>
    <name type="common">Marssonina leaf spot fungus</name>
    <dbReference type="NCBI Taxonomy" id="1072389"/>
    <lineage>
        <taxon>Eukaryota</taxon>
        <taxon>Fungi</taxon>
        <taxon>Dikarya</taxon>
        <taxon>Ascomycota</taxon>
        <taxon>Pezizomycotina</taxon>
        <taxon>Leotiomycetes</taxon>
        <taxon>Helotiales</taxon>
        <taxon>Drepanopezizaceae</taxon>
        <taxon>Drepanopeziza</taxon>
    </lineage>
</organism>
<evidence type="ECO:0000313" key="2">
    <source>
        <dbReference type="Proteomes" id="UP000006753"/>
    </source>
</evidence>
<evidence type="ECO:0000313" key="1">
    <source>
        <dbReference type="EMBL" id="EKD13719.1"/>
    </source>
</evidence>
<dbReference type="EMBL" id="JH921448">
    <property type="protein sequence ID" value="EKD13719.1"/>
    <property type="molecule type" value="Genomic_DNA"/>
</dbReference>